<dbReference type="AlphaFoldDB" id="A0A8B8FVX6"/>
<organism evidence="4 5">
    <name type="scientific">Sipha flava</name>
    <name type="common">yellow sugarcane aphid</name>
    <dbReference type="NCBI Taxonomy" id="143950"/>
    <lineage>
        <taxon>Eukaryota</taxon>
        <taxon>Metazoa</taxon>
        <taxon>Ecdysozoa</taxon>
        <taxon>Arthropoda</taxon>
        <taxon>Hexapoda</taxon>
        <taxon>Insecta</taxon>
        <taxon>Pterygota</taxon>
        <taxon>Neoptera</taxon>
        <taxon>Paraneoptera</taxon>
        <taxon>Hemiptera</taxon>
        <taxon>Sternorrhyncha</taxon>
        <taxon>Aphidomorpha</taxon>
        <taxon>Aphidoidea</taxon>
        <taxon>Aphididae</taxon>
        <taxon>Sipha</taxon>
    </lineage>
</organism>
<sequence>VATHYSFICPRTKYGVVRTTYTDSMWAIKGRKTPYTDMEYKLRSLIFCPCSVFEMMKTENYSYHILFVIFCCFTCFQKRKNKNYSFQEQSPTQMARNPKRKLGSKPYKNNTNEALNEALTKIANGDISILAASKIYKISYGTLHNKYNWKHIKRPGAI</sequence>
<dbReference type="InterPro" id="IPR009057">
    <property type="entry name" value="Homeodomain-like_sf"/>
</dbReference>
<keyword evidence="4" id="KW-1185">Reference proteome</keyword>
<dbReference type="GO" id="GO:0005634">
    <property type="term" value="C:nucleus"/>
    <property type="evidence" value="ECO:0007669"/>
    <property type="project" value="UniProtKB-SubCell"/>
</dbReference>
<evidence type="ECO:0000256" key="1">
    <source>
        <dbReference type="ARBA" id="ARBA00004123"/>
    </source>
</evidence>
<dbReference type="Gene3D" id="1.10.10.60">
    <property type="entry name" value="Homeodomain-like"/>
    <property type="match status" value="1"/>
</dbReference>
<feature type="non-terminal residue" evidence="5">
    <location>
        <position position="1"/>
    </location>
</feature>
<dbReference type="SUPFAM" id="SSF46689">
    <property type="entry name" value="Homeodomain-like"/>
    <property type="match status" value="1"/>
</dbReference>
<evidence type="ECO:0000259" key="3">
    <source>
        <dbReference type="Pfam" id="PF05225"/>
    </source>
</evidence>
<dbReference type="GO" id="GO:0003677">
    <property type="term" value="F:DNA binding"/>
    <property type="evidence" value="ECO:0007669"/>
    <property type="project" value="InterPro"/>
</dbReference>
<comment type="subcellular location">
    <subcellularLocation>
        <location evidence="1">Nucleus</location>
    </subcellularLocation>
</comment>
<reference evidence="5" key="1">
    <citation type="submission" date="2025-08" db="UniProtKB">
        <authorList>
            <consortium name="RefSeq"/>
        </authorList>
    </citation>
    <scope>IDENTIFICATION</scope>
    <source>
        <tissue evidence="5">Whole body</tissue>
    </source>
</reference>
<dbReference type="OrthoDB" id="6742042at2759"/>
<dbReference type="Proteomes" id="UP000694846">
    <property type="component" value="Unplaced"/>
</dbReference>
<evidence type="ECO:0000256" key="2">
    <source>
        <dbReference type="SAM" id="MobiDB-lite"/>
    </source>
</evidence>
<gene>
    <name evidence="5" type="primary">LOC112686457</name>
</gene>
<evidence type="ECO:0000313" key="4">
    <source>
        <dbReference type="Proteomes" id="UP000694846"/>
    </source>
</evidence>
<proteinExistence type="predicted"/>
<dbReference type="Pfam" id="PF05225">
    <property type="entry name" value="HTH_psq"/>
    <property type="match status" value="1"/>
</dbReference>
<dbReference type="GeneID" id="112686457"/>
<accession>A0A8B8FVX6</accession>
<evidence type="ECO:0000313" key="5">
    <source>
        <dbReference type="RefSeq" id="XP_025414516.1"/>
    </source>
</evidence>
<feature type="region of interest" description="Disordered" evidence="2">
    <location>
        <begin position="87"/>
        <end position="109"/>
    </location>
</feature>
<name>A0A8B8FVX6_9HEMI</name>
<feature type="domain" description="HTH psq-type" evidence="3">
    <location>
        <begin position="111"/>
        <end position="148"/>
    </location>
</feature>
<dbReference type="RefSeq" id="XP_025414516.1">
    <property type="nucleotide sequence ID" value="XM_025558731.1"/>
</dbReference>
<dbReference type="InterPro" id="IPR007889">
    <property type="entry name" value="HTH_Psq"/>
</dbReference>
<protein>
    <submittedName>
        <fullName evidence="5">Uncharacterized protein LOC112686457</fullName>
    </submittedName>
</protein>